<name>A0A4R5ATQ2_9ACTN</name>
<dbReference type="SMART" id="SM00347">
    <property type="entry name" value="HTH_MARR"/>
    <property type="match status" value="1"/>
</dbReference>
<reference evidence="2 3" key="1">
    <citation type="submission" date="2019-03" db="EMBL/GenBank/DDBJ databases">
        <title>Draft genome sequences of novel Actinobacteria.</title>
        <authorList>
            <person name="Sahin N."/>
            <person name="Ay H."/>
            <person name="Saygin H."/>
        </authorList>
    </citation>
    <scope>NUCLEOTIDE SEQUENCE [LARGE SCALE GENOMIC DNA]</scope>
    <source>
        <strain evidence="2 3">H3C3</strain>
    </source>
</reference>
<dbReference type="PANTHER" id="PTHR33164:SF99">
    <property type="entry name" value="MARR FAMILY REGULATORY PROTEIN"/>
    <property type="match status" value="1"/>
</dbReference>
<comment type="caution">
    <text evidence="2">The sequence shown here is derived from an EMBL/GenBank/DDBJ whole genome shotgun (WGS) entry which is preliminary data.</text>
</comment>
<dbReference type="GO" id="GO:0003700">
    <property type="term" value="F:DNA-binding transcription factor activity"/>
    <property type="evidence" value="ECO:0007669"/>
    <property type="project" value="InterPro"/>
</dbReference>
<proteinExistence type="predicted"/>
<dbReference type="Pfam" id="PF12802">
    <property type="entry name" value="MarR_2"/>
    <property type="match status" value="1"/>
</dbReference>
<dbReference type="InterPro" id="IPR036388">
    <property type="entry name" value="WH-like_DNA-bd_sf"/>
</dbReference>
<dbReference type="PANTHER" id="PTHR33164">
    <property type="entry name" value="TRANSCRIPTIONAL REGULATOR, MARR FAMILY"/>
    <property type="match status" value="1"/>
</dbReference>
<gene>
    <name evidence="2" type="ORF">E1298_31370</name>
</gene>
<dbReference type="Proteomes" id="UP000294513">
    <property type="component" value="Unassembled WGS sequence"/>
</dbReference>
<dbReference type="AlphaFoldDB" id="A0A4R5ATQ2"/>
<sequence length="137" mass="14981">MLATAHDAARTALNLELRPLGIETRHFGVLATLARNGPTSQRRLGALLDLDKSAVVRIMDELERLGLAVRNRAAHDRRAYAIELTDEGRRHAHASQRAAGAVGARLFGWLAPDERTRLVTLLTGIVDHAPGDDRAPR</sequence>
<dbReference type="InterPro" id="IPR039422">
    <property type="entry name" value="MarR/SlyA-like"/>
</dbReference>
<organism evidence="2 3">
    <name type="scientific">Actinomadura rubrisoli</name>
    <dbReference type="NCBI Taxonomy" id="2530368"/>
    <lineage>
        <taxon>Bacteria</taxon>
        <taxon>Bacillati</taxon>
        <taxon>Actinomycetota</taxon>
        <taxon>Actinomycetes</taxon>
        <taxon>Streptosporangiales</taxon>
        <taxon>Thermomonosporaceae</taxon>
        <taxon>Actinomadura</taxon>
    </lineage>
</organism>
<dbReference type="EMBL" id="SMKU01000220">
    <property type="protein sequence ID" value="TDD75765.1"/>
    <property type="molecule type" value="Genomic_DNA"/>
</dbReference>
<dbReference type="PROSITE" id="PS50995">
    <property type="entry name" value="HTH_MARR_2"/>
    <property type="match status" value="1"/>
</dbReference>
<feature type="domain" description="HTH marR-type" evidence="1">
    <location>
        <begin position="1"/>
        <end position="127"/>
    </location>
</feature>
<dbReference type="SUPFAM" id="SSF46785">
    <property type="entry name" value="Winged helix' DNA-binding domain"/>
    <property type="match status" value="1"/>
</dbReference>
<evidence type="ECO:0000313" key="2">
    <source>
        <dbReference type="EMBL" id="TDD75765.1"/>
    </source>
</evidence>
<dbReference type="Gene3D" id="1.10.10.10">
    <property type="entry name" value="Winged helix-like DNA-binding domain superfamily/Winged helix DNA-binding domain"/>
    <property type="match status" value="1"/>
</dbReference>
<dbReference type="OrthoDB" id="391755at2"/>
<keyword evidence="3" id="KW-1185">Reference proteome</keyword>
<accession>A0A4R5ATQ2</accession>
<evidence type="ECO:0000313" key="3">
    <source>
        <dbReference type="Proteomes" id="UP000294513"/>
    </source>
</evidence>
<evidence type="ECO:0000259" key="1">
    <source>
        <dbReference type="PROSITE" id="PS50995"/>
    </source>
</evidence>
<dbReference type="InterPro" id="IPR036390">
    <property type="entry name" value="WH_DNA-bd_sf"/>
</dbReference>
<dbReference type="InterPro" id="IPR000835">
    <property type="entry name" value="HTH_MarR-typ"/>
</dbReference>
<dbReference type="PRINTS" id="PR00598">
    <property type="entry name" value="HTHMARR"/>
</dbReference>
<dbReference type="GO" id="GO:0006950">
    <property type="term" value="P:response to stress"/>
    <property type="evidence" value="ECO:0007669"/>
    <property type="project" value="TreeGrafter"/>
</dbReference>
<protein>
    <submittedName>
        <fullName evidence="2">MarR family transcriptional regulator</fullName>
    </submittedName>
</protein>